<evidence type="ECO:0000313" key="2">
    <source>
        <dbReference type="EMBL" id="OTG00371.1"/>
    </source>
</evidence>
<organism evidence="2 3">
    <name type="scientific">Helianthus annuus</name>
    <name type="common">Common sunflower</name>
    <dbReference type="NCBI Taxonomy" id="4232"/>
    <lineage>
        <taxon>Eukaryota</taxon>
        <taxon>Viridiplantae</taxon>
        <taxon>Streptophyta</taxon>
        <taxon>Embryophyta</taxon>
        <taxon>Tracheophyta</taxon>
        <taxon>Spermatophyta</taxon>
        <taxon>Magnoliopsida</taxon>
        <taxon>eudicotyledons</taxon>
        <taxon>Gunneridae</taxon>
        <taxon>Pentapetalae</taxon>
        <taxon>asterids</taxon>
        <taxon>campanulids</taxon>
        <taxon>Asterales</taxon>
        <taxon>Asteraceae</taxon>
        <taxon>Asteroideae</taxon>
        <taxon>Heliantheae alliance</taxon>
        <taxon>Heliantheae</taxon>
        <taxon>Helianthus</taxon>
    </lineage>
</organism>
<proteinExistence type="predicted"/>
<gene>
    <name evidence="2" type="ORF">HannXRQ_Chr13g0390201</name>
    <name evidence="1" type="ORF">HanXRQr2_Chr13g0570671</name>
</gene>
<dbReference type="EMBL" id="CM007902">
    <property type="protein sequence ID" value="OTG00371.1"/>
    <property type="molecule type" value="Genomic_DNA"/>
</dbReference>
<sequence>MFHLRKKYIYTQLSARLLSQRPLNPLCLSRLVCTDSGDRSYSGELTCPSFSGNPLTQHPLALPLFHRRTTTVAASPGSIQAAVCSGDGVASGVASFSDNGAPATAVRVNIFGKLLDFSSHFFY</sequence>
<dbReference type="AlphaFoldDB" id="A0A251SS61"/>
<dbReference type="InParanoid" id="A0A251SS61"/>
<protein>
    <submittedName>
        <fullName evidence="2">Uncharacterized protein</fullName>
    </submittedName>
</protein>
<dbReference type="Proteomes" id="UP000215914">
    <property type="component" value="Chromosome 13"/>
</dbReference>
<evidence type="ECO:0000313" key="3">
    <source>
        <dbReference type="Proteomes" id="UP000215914"/>
    </source>
</evidence>
<keyword evidence="3" id="KW-1185">Reference proteome</keyword>
<reference evidence="2" key="2">
    <citation type="submission" date="2017-02" db="EMBL/GenBank/DDBJ databases">
        <title>Sunflower complete genome.</title>
        <authorList>
            <person name="Langlade N."/>
            <person name="Munos S."/>
        </authorList>
    </citation>
    <scope>NUCLEOTIDE SEQUENCE [LARGE SCALE GENOMIC DNA]</scope>
    <source>
        <tissue evidence="2">Leaves</tissue>
    </source>
</reference>
<reference evidence="1" key="3">
    <citation type="submission" date="2020-06" db="EMBL/GenBank/DDBJ databases">
        <title>Helianthus annuus Genome sequencing and assembly Release 2.</title>
        <authorList>
            <person name="Gouzy J."/>
            <person name="Langlade N."/>
            <person name="Munos S."/>
        </authorList>
    </citation>
    <scope>NUCLEOTIDE SEQUENCE</scope>
    <source>
        <tissue evidence="1">Leaves</tissue>
    </source>
</reference>
<evidence type="ECO:0000313" key="1">
    <source>
        <dbReference type="EMBL" id="KAF5771924.1"/>
    </source>
</evidence>
<name>A0A251SS61_HELAN</name>
<dbReference type="Gramene" id="mRNA:HanXRQr2_Chr13g0570671">
    <property type="protein sequence ID" value="CDS:HanXRQr2_Chr13g0570671.1"/>
    <property type="gene ID" value="HanXRQr2_Chr13g0570671"/>
</dbReference>
<dbReference type="EMBL" id="MNCJ02000328">
    <property type="protein sequence ID" value="KAF5771924.1"/>
    <property type="molecule type" value="Genomic_DNA"/>
</dbReference>
<accession>A0A251SS61</accession>
<reference evidence="1 3" key="1">
    <citation type="journal article" date="2017" name="Nature">
        <title>The sunflower genome provides insights into oil metabolism, flowering and Asterid evolution.</title>
        <authorList>
            <person name="Badouin H."/>
            <person name="Gouzy J."/>
            <person name="Grassa C.J."/>
            <person name="Murat F."/>
            <person name="Staton S.E."/>
            <person name="Cottret L."/>
            <person name="Lelandais-Briere C."/>
            <person name="Owens G.L."/>
            <person name="Carrere S."/>
            <person name="Mayjonade B."/>
            <person name="Legrand L."/>
            <person name="Gill N."/>
            <person name="Kane N.C."/>
            <person name="Bowers J.E."/>
            <person name="Hubner S."/>
            <person name="Bellec A."/>
            <person name="Berard A."/>
            <person name="Berges H."/>
            <person name="Blanchet N."/>
            <person name="Boniface M.C."/>
            <person name="Brunel D."/>
            <person name="Catrice O."/>
            <person name="Chaidir N."/>
            <person name="Claudel C."/>
            <person name="Donnadieu C."/>
            <person name="Faraut T."/>
            <person name="Fievet G."/>
            <person name="Helmstetter N."/>
            <person name="King M."/>
            <person name="Knapp S.J."/>
            <person name="Lai Z."/>
            <person name="Le Paslier M.C."/>
            <person name="Lippi Y."/>
            <person name="Lorenzon L."/>
            <person name="Mandel J.R."/>
            <person name="Marage G."/>
            <person name="Marchand G."/>
            <person name="Marquand E."/>
            <person name="Bret-Mestries E."/>
            <person name="Morien E."/>
            <person name="Nambeesan S."/>
            <person name="Nguyen T."/>
            <person name="Pegot-Espagnet P."/>
            <person name="Pouilly N."/>
            <person name="Raftis F."/>
            <person name="Sallet E."/>
            <person name="Schiex T."/>
            <person name="Thomas J."/>
            <person name="Vandecasteele C."/>
            <person name="Vares D."/>
            <person name="Vear F."/>
            <person name="Vautrin S."/>
            <person name="Crespi M."/>
            <person name="Mangin B."/>
            <person name="Burke J.M."/>
            <person name="Salse J."/>
            <person name="Munos S."/>
            <person name="Vincourt P."/>
            <person name="Rieseberg L.H."/>
            <person name="Langlade N.B."/>
        </authorList>
    </citation>
    <scope>NUCLEOTIDE SEQUENCE [LARGE SCALE GENOMIC DNA]</scope>
    <source>
        <strain evidence="3">cv. SF193</strain>
        <tissue evidence="1">Leaves</tissue>
    </source>
</reference>